<sequence length="322" mass="35310">MTTASTKTTTTGSSPPRRARGGIGGRRGRLIQWTFVLPMVVFLLLFFCYPVVRNLMMGFQQWTVASFYEGGAPFVGLDNYVELVTDPLFGTAVLNTVLFTAGSLSFQFVIGLGLAVFFQRRFPLSGVLRGLLLLPWLLPLVVSGAVFRWIYDEGFGVLNQILLGLHLIQDPIPWLSSTQYALTAAIIANIWVGVPFNLVILYSGLQAVPASLYEAAALDGAGPWQRFRRITLPLLRPVISIVLMLGLIYTLKVFDMIMVLTGGGPANATETLTTWSFALSFEEFDFGQGAAVGNILIVIALVFALFYLRSIRDSIRSEGGPR</sequence>
<protein>
    <submittedName>
        <fullName evidence="10">Carbohydrate ABC transporter membrane protein 1, CUT1 family</fullName>
    </submittedName>
</protein>
<gene>
    <name evidence="10" type="ORF">SAMN04489718_1571</name>
</gene>
<keyword evidence="6 7" id="KW-0472">Membrane</keyword>
<dbReference type="Gene3D" id="1.10.3720.10">
    <property type="entry name" value="MetI-like"/>
    <property type="match status" value="1"/>
</dbReference>
<keyword evidence="4 7" id="KW-0812">Transmembrane</keyword>
<dbReference type="PANTHER" id="PTHR43005">
    <property type="entry name" value="BLR7065 PROTEIN"/>
    <property type="match status" value="1"/>
</dbReference>
<evidence type="ECO:0000313" key="10">
    <source>
        <dbReference type="EMBL" id="SDQ38769.1"/>
    </source>
</evidence>
<feature type="region of interest" description="Disordered" evidence="8">
    <location>
        <begin position="1"/>
        <end position="23"/>
    </location>
</feature>
<evidence type="ECO:0000256" key="2">
    <source>
        <dbReference type="ARBA" id="ARBA00022448"/>
    </source>
</evidence>
<evidence type="ECO:0000256" key="5">
    <source>
        <dbReference type="ARBA" id="ARBA00022989"/>
    </source>
</evidence>
<dbReference type="InterPro" id="IPR000515">
    <property type="entry name" value="MetI-like"/>
</dbReference>
<evidence type="ECO:0000313" key="11">
    <source>
        <dbReference type="Proteomes" id="UP000199301"/>
    </source>
</evidence>
<dbReference type="PANTHER" id="PTHR43005:SF1">
    <property type="entry name" value="SPERMIDINE_PUTRESCINE TRANSPORT SYSTEM PERMEASE PROTEIN"/>
    <property type="match status" value="1"/>
</dbReference>
<dbReference type="STRING" id="995062.SAMN04489718_1571"/>
<dbReference type="GO" id="GO:0055085">
    <property type="term" value="P:transmembrane transport"/>
    <property type="evidence" value="ECO:0007669"/>
    <property type="project" value="InterPro"/>
</dbReference>
<keyword evidence="2 7" id="KW-0813">Transport</keyword>
<dbReference type="SUPFAM" id="SSF161098">
    <property type="entry name" value="MetI-like"/>
    <property type="match status" value="1"/>
</dbReference>
<feature type="compositionally biased region" description="Low complexity" evidence="8">
    <location>
        <begin position="1"/>
        <end position="16"/>
    </location>
</feature>
<keyword evidence="5 7" id="KW-1133">Transmembrane helix</keyword>
<dbReference type="GO" id="GO:0005886">
    <property type="term" value="C:plasma membrane"/>
    <property type="evidence" value="ECO:0007669"/>
    <property type="project" value="UniProtKB-SubCell"/>
</dbReference>
<keyword evidence="11" id="KW-1185">Reference proteome</keyword>
<feature type="transmembrane region" description="Helical" evidence="7">
    <location>
        <begin position="130"/>
        <end position="151"/>
    </location>
</feature>
<reference evidence="11" key="1">
    <citation type="submission" date="2016-10" db="EMBL/GenBank/DDBJ databases">
        <authorList>
            <person name="Varghese N."/>
            <person name="Submissions S."/>
        </authorList>
    </citation>
    <scope>NUCLEOTIDE SEQUENCE [LARGE SCALE GENOMIC DNA]</scope>
    <source>
        <strain evidence="11">DSM 45459</strain>
    </source>
</reference>
<name>A0A1H1AGK3_9ACTN</name>
<evidence type="ECO:0000256" key="7">
    <source>
        <dbReference type="RuleBase" id="RU363032"/>
    </source>
</evidence>
<dbReference type="InterPro" id="IPR035906">
    <property type="entry name" value="MetI-like_sf"/>
</dbReference>
<proteinExistence type="inferred from homology"/>
<dbReference type="CDD" id="cd06261">
    <property type="entry name" value="TM_PBP2"/>
    <property type="match status" value="1"/>
</dbReference>
<comment type="similarity">
    <text evidence="7">Belongs to the binding-protein-dependent transport system permease family.</text>
</comment>
<feature type="domain" description="ABC transmembrane type-1" evidence="9">
    <location>
        <begin position="93"/>
        <end position="307"/>
    </location>
</feature>
<organism evidence="10 11">
    <name type="scientific">Actinopolyspora saharensis</name>
    <dbReference type="NCBI Taxonomy" id="995062"/>
    <lineage>
        <taxon>Bacteria</taxon>
        <taxon>Bacillati</taxon>
        <taxon>Actinomycetota</taxon>
        <taxon>Actinomycetes</taxon>
        <taxon>Actinopolysporales</taxon>
        <taxon>Actinopolysporaceae</taxon>
        <taxon>Actinopolyspora</taxon>
    </lineage>
</organism>
<feature type="transmembrane region" description="Helical" evidence="7">
    <location>
        <begin position="30"/>
        <end position="52"/>
    </location>
</feature>
<evidence type="ECO:0000256" key="1">
    <source>
        <dbReference type="ARBA" id="ARBA00004651"/>
    </source>
</evidence>
<comment type="subcellular location">
    <subcellularLocation>
        <location evidence="1 7">Cell membrane</location>
        <topology evidence="1 7">Multi-pass membrane protein</topology>
    </subcellularLocation>
</comment>
<dbReference type="AlphaFoldDB" id="A0A1H1AGK3"/>
<accession>A0A1H1AGK3</accession>
<dbReference type="PROSITE" id="PS50928">
    <property type="entry name" value="ABC_TM1"/>
    <property type="match status" value="1"/>
</dbReference>
<evidence type="ECO:0000256" key="3">
    <source>
        <dbReference type="ARBA" id="ARBA00022475"/>
    </source>
</evidence>
<evidence type="ECO:0000256" key="4">
    <source>
        <dbReference type="ARBA" id="ARBA00022692"/>
    </source>
</evidence>
<keyword evidence="3" id="KW-1003">Cell membrane</keyword>
<evidence type="ECO:0000256" key="8">
    <source>
        <dbReference type="SAM" id="MobiDB-lite"/>
    </source>
</evidence>
<dbReference type="RefSeq" id="WP_092522038.1">
    <property type="nucleotide sequence ID" value="NZ_FNKO01000001.1"/>
</dbReference>
<feature type="transmembrane region" description="Helical" evidence="7">
    <location>
        <begin position="234"/>
        <end position="251"/>
    </location>
</feature>
<feature type="transmembrane region" description="Helical" evidence="7">
    <location>
        <begin position="97"/>
        <end position="118"/>
    </location>
</feature>
<dbReference type="EMBL" id="FNKO01000001">
    <property type="protein sequence ID" value="SDQ38769.1"/>
    <property type="molecule type" value="Genomic_DNA"/>
</dbReference>
<feature type="transmembrane region" description="Helical" evidence="7">
    <location>
        <begin position="180"/>
        <end position="202"/>
    </location>
</feature>
<dbReference type="Pfam" id="PF00528">
    <property type="entry name" value="BPD_transp_1"/>
    <property type="match status" value="1"/>
</dbReference>
<evidence type="ECO:0000256" key="6">
    <source>
        <dbReference type="ARBA" id="ARBA00023136"/>
    </source>
</evidence>
<feature type="transmembrane region" description="Helical" evidence="7">
    <location>
        <begin position="286"/>
        <end position="308"/>
    </location>
</feature>
<evidence type="ECO:0000259" key="9">
    <source>
        <dbReference type="PROSITE" id="PS50928"/>
    </source>
</evidence>
<dbReference type="OrthoDB" id="9804439at2"/>
<dbReference type="Proteomes" id="UP000199301">
    <property type="component" value="Unassembled WGS sequence"/>
</dbReference>